<reference evidence="1" key="1">
    <citation type="submission" date="2023-04" db="EMBL/GenBank/DDBJ databases">
        <title>Phytophthora fragariaefolia NBRC 109709.</title>
        <authorList>
            <person name="Ichikawa N."/>
            <person name="Sato H."/>
            <person name="Tonouchi N."/>
        </authorList>
    </citation>
    <scope>NUCLEOTIDE SEQUENCE</scope>
    <source>
        <strain evidence="1">NBRC 109709</strain>
    </source>
</reference>
<keyword evidence="2" id="KW-1185">Reference proteome</keyword>
<organism evidence="1 2">
    <name type="scientific">Phytophthora fragariaefolia</name>
    <dbReference type="NCBI Taxonomy" id="1490495"/>
    <lineage>
        <taxon>Eukaryota</taxon>
        <taxon>Sar</taxon>
        <taxon>Stramenopiles</taxon>
        <taxon>Oomycota</taxon>
        <taxon>Peronosporomycetes</taxon>
        <taxon>Peronosporales</taxon>
        <taxon>Peronosporaceae</taxon>
        <taxon>Phytophthora</taxon>
    </lineage>
</organism>
<dbReference type="AlphaFoldDB" id="A0A9W7CXK7"/>
<evidence type="ECO:0000313" key="1">
    <source>
        <dbReference type="EMBL" id="GMF42577.1"/>
    </source>
</evidence>
<proteinExistence type="predicted"/>
<accession>A0A9W7CXK7</accession>
<dbReference type="EMBL" id="BSXT01001455">
    <property type="protein sequence ID" value="GMF42577.1"/>
    <property type="molecule type" value="Genomic_DNA"/>
</dbReference>
<sequence length="143" mass="15750">MPNTASTCCFAATRTQEKAAMKRSPRRLSPYYGSQKQLMTIRNIVHPFETMEASGSSDGSPDKRAAAVAAAVAASKKRSTRSLFPELSESERRAKQRLIVKRCYYKKIVSSTTPVNCCAVDKIQELTRCGCPCVHAEHHQVAA</sequence>
<dbReference type="OrthoDB" id="167998at2759"/>
<comment type="caution">
    <text evidence="1">The sequence shown here is derived from an EMBL/GenBank/DDBJ whole genome shotgun (WGS) entry which is preliminary data.</text>
</comment>
<protein>
    <submittedName>
        <fullName evidence="1">Unnamed protein product</fullName>
    </submittedName>
</protein>
<dbReference type="Proteomes" id="UP001165121">
    <property type="component" value="Unassembled WGS sequence"/>
</dbReference>
<evidence type="ECO:0000313" key="2">
    <source>
        <dbReference type="Proteomes" id="UP001165121"/>
    </source>
</evidence>
<gene>
    <name evidence="1" type="ORF">Pfra01_001400900</name>
</gene>
<name>A0A9W7CXK7_9STRA</name>